<evidence type="ECO:0008006" key="3">
    <source>
        <dbReference type="Google" id="ProtNLM"/>
    </source>
</evidence>
<dbReference type="EMBL" id="JAGYWB010000007">
    <property type="protein sequence ID" value="KAI0516397.1"/>
    <property type="molecule type" value="Genomic_DNA"/>
</dbReference>
<evidence type="ECO:0000313" key="1">
    <source>
        <dbReference type="EMBL" id="KAI0516397.1"/>
    </source>
</evidence>
<accession>A0A8T3BMV5</accession>
<sequence>MEALLPSSSSFPKRPCSGEILPVGDTSVLPNPDTIDASLVSLLALRDPSVSIDLSIQRILDFTAPELEKEKLIENAMRVASAVHEAAMRSSRRRASIHNAASWPLPSDLTVKVFSILDTRSLCYAAAACSMFSKCAGDPLCYCNIDLTAKDPKINNTVVSTMIQRAGKNLQSLKLGIWPNTATNEDVIRCTSYSSRNSMELLGLSWTERRPRQGKEPCILTRSCLLALGADGAAAGALLRSLHLYNIDKMDGPGFSIALSACPSLLDLEVVGLRIELRQILDSVSTNCHSIERLFVESSETGSDDSLKSPTCVDLVNGCPHIMSLTLRGFKLNDHKVRILIKGLVNLKSVDFSTSYSIAGLFLRNLGNGSNGHLLEVLILRDCLHLKEVEIARFLSALISGDCKLLRYLDISNKDGLSAEDDWNVRRYSPSIPLSRILEERPDLCLLANFPPDECCMDIEQTSDREAGSDSSLQIENNQLLSTDYLDSSDSSYGSILASGSEDAFDSNYALYDGDSLDELEFS</sequence>
<comment type="caution">
    <text evidence="1">The sequence shown here is derived from an EMBL/GenBank/DDBJ whole genome shotgun (WGS) entry which is preliminary data.</text>
</comment>
<dbReference type="SUPFAM" id="SSF52047">
    <property type="entry name" value="RNI-like"/>
    <property type="match status" value="1"/>
</dbReference>
<dbReference type="InterPro" id="IPR032675">
    <property type="entry name" value="LRR_dom_sf"/>
</dbReference>
<name>A0A8T3BMV5_DENNO</name>
<keyword evidence="2" id="KW-1185">Reference proteome</keyword>
<dbReference type="Proteomes" id="UP000829196">
    <property type="component" value="Unassembled WGS sequence"/>
</dbReference>
<reference evidence="1" key="1">
    <citation type="journal article" date="2022" name="Front. Genet.">
        <title>Chromosome-Scale Assembly of the Dendrobium nobile Genome Provides Insights Into the Molecular Mechanism of the Biosynthesis of the Medicinal Active Ingredient of Dendrobium.</title>
        <authorList>
            <person name="Xu Q."/>
            <person name="Niu S.-C."/>
            <person name="Li K.-L."/>
            <person name="Zheng P.-J."/>
            <person name="Zhang X.-J."/>
            <person name="Jia Y."/>
            <person name="Liu Y."/>
            <person name="Niu Y.-X."/>
            <person name="Yu L.-H."/>
            <person name="Chen D.-F."/>
            <person name="Zhang G.-Q."/>
        </authorList>
    </citation>
    <scope>NUCLEOTIDE SEQUENCE</scope>
    <source>
        <tissue evidence="1">Leaf</tissue>
    </source>
</reference>
<dbReference type="OrthoDB" id="10257471at2759"/>
<organism evidence="1 2">
    <name type="scientific">Dendrobium nobile</name>
    <name type="common">Orchid</name>
    <dbReference type="NCBI Taxonomy" id="94219"/>
    <lineage>
        <taxon>Eukaryota</taxon>
        <taxon>Viridiplantae</taxon>
        <taxon>Streptophyta</taxon>
        <taxon>Embryophyta</taxon>
        <taxon>Tracheophyta</taxon>
        <taxon>Spermatophyta</taxon>
        <taxon>Magnoliopsida</taxon>
        <taxon>Liliopsida</taxon>
        <taxon>Asparagales</taxon>
        <taxon>Orchidaceae</taxon>
        <taxon>Epidendroideae</taxon>
        <taxon>Malaxideae</taxon>
        <taxon>Dendrobiinae</taxon>
        <taxon>Dendrobium</taxon>
    </lineage>
</organism>
<gene>
    <name evidence="1" type="ORF">KFK09_009070</name>
</gene>
<dbReference type="AlphaFoldDB" id="A0A8T3BMV5"/>
<protein>
    <recommendedName>
        <fullName evidence="3">F-box protein</fullName>
    </recommendedName>
</protein>
<dbReference type="Gene3D" id="3.80.10.10">
    <property type="entry name" value="Ribonuclease Inhibitor"/>
    <property type="match status" value="1"/>
</dbReference>
<evidence type="ECO:0000313" key="2">
    <source>
        <dbReference type="Proteomes" id="UP000829196"/>
    </source>
</evidence>
<proteinExistence type="predicted"/>
<dbReference type="SUPFAM" id="SSF81383">
    <property type="entry name" value="F-box domain"/>
    <property type="match status" value="1"/>
</dbReference>
<dbReference type="InterPro" id="IPR036047">
    <property type="entry name" value="F-box-like_dom_sf"/>
</dbReference>